<dbReference type="Proteomes" id="UP000239757">
    <property type="component" value="Unassembled WGS sequence"/>
</dbReference>
<evidence type="ECO:0000313" key="1">
    <source>
        <dbReference type="EMBL" id="PPS02868.1"/>
    </source>
</evidence>
<protein>
    <submittedName>
        <fullName evidence="1">Uncharacterized protein</fullName>
    </submittedName>
</protein>
<accession>A0A2P5XHN5</accession>
<gene>
    <name evidence="1" type="ORF">GOBAR_AA17792</name>
</gene>
<dbReference type="AlphaFoldDB" id="A0A2P5XHN5"/>
<proteinExistence type="predicted"/>
<name>A0A2P5XHN5_GOSBA</name>
<reference evidence="1 2" key="1">
    <citation type="submission" date="2015-01" db="EMBL/GenBank/DDBJ databases">
        <title>Genome of allotetraploid Gossypium barbadense reveals genomic plasticity and fiber elongation in cotton evolution.</title>
        <authorList>
            <person name="Chen X."/>
            <person name="Liu X."/>
            <person name="Zhao B."/>
            <person name="Zheng H."/>
            <person name="Hu Y."/>
            <person name="Lu G."/>
            <person name="Yang C."/>
            <person name="Chen J."/>
            <person name="Shan C."/>
            <person name="Zhang L."/>
            <person name="Zhou Y."/>
            <person name="Wang L."/>
            <person name="Guo W."/>
            <person name="Bai Y."/>
            <person name="Ruan J."/>
            <person name="Shangguan X."/>
            <person name="Mao Y."/>
            <person name="Jiang J."/>
            <person name="Zhu Y."/>
            <person name="Lei J."/>
            <person name="Kang H."/>
            <person name="Chen S."/>
            <person name="He X."/>
            <person name="Wang R."/>
            <person name="Wang Y."/>
            <person name="Chen J."/>
            <person name="Wang L."/>
            <person name="Yu S."/>
            <person name="Wang B."/>
            <person name="Wei J."/>
            <person name="Song S."/>
            <person name="Lu X."/>
            <person name="Gao Z."/>
            <person name="Gu W."/>
            <person name="Deng X."/>
            <person name="Ma D."/>
            <person name="Wang S."/>
            <person name="Liang W."/>
            <person name="Fang L."/>
            <person name="Cai C."/>
            <person name="Zhu X."/>
            <person name="Zhou B."/>
            <person name="Zhang Y."/>
            <person name="Chen Z."/>
            <person name="Xu S."/>
            <person name="Zhu R."/>
            <person name="Wang S."/>
            <person name="Zhang T."/>
            <person name="Zhao G."/>
        </authorList>
    </citation>
    <scope>NUCLEOTIDE SEQUENCE [LARGE SCALE GENOMIC DNA]</scope>
    <source>
        <strain evidence="2">cv. Xinhai21</strain>
        <tissue evidence="1">Leaf</tissue>
    </source>
</reference>
<dbReference type="EMBL" id="KZ664844">
    <property type="protein sequence ID" value="PPS02868.1"/>
    <property type="molecule type" value="Genomic_DNA"/>
</dbReference>
<sequence>MGEETITLQARNSGITSNIKGNSPHQSTKTDNMTLQKLSFKEVHEPCFRNDKGHIHEERRLWIEELDEWSAHKPRTCDKLKLCQNEFDTSPNQLKFFSILYCGGVSTETRPSTRACLRPCENRAKDFPNTATIKCHGRATWPWLSLLKQHRRATRLCLTLVVEHVEITQAWGLNTRAWEK</sequence>
<organism evidence="1 2">
    <name type="scientific">Gossypium barbadense</name>
    <name type="common">Sea Island cotton</name>
    <name type="synonym">Hibiscus barbadensis</name>
    <dbReference type="NCBI Taxonomy" id="3634"/>
    <lineage>
        <taxon>Eukaryota</taxon>
        <taxon>Viridiplantae</taxon>
        <taxon>Streptophyta</taxon>
        <taxon>Embryophyta</taxon>
        <taxon>Tracheophyta</taxon>
        <taxon>Spermatophyta</taxon>
        <taxon>Magnoliopsida</taxon>
        <taxon>eudicotyledons</taxon>
        <taxon>Gunneridae</taxon>
        <taxon>Pentapetalae</taxon>
        <taxon>rosids</taxon>
        <taxon>malvids</taxon>
        <taxon>Malvales</taxon>
        <taxon>Malvaceae</taxon>
        <taxon>Malvoideae</taxon>
        <taxon>Gossypium</taxon>
    </lineage>
</organism>
<evidence type="ECO:0000313" key="2">
    <source>
        <dbReference type="Proteomes" id="UP000239757"/>
    </source>
</evidence>